<dbReference type="GO" id="GO:0016706">
    <property type="term" value="F:2-oxoglutarate-dependent dioxygenase activity"/>
    <property type="evidence" value="ECO:0007669"/>
    <property type="project" value="UniProtKB-ARBA"/>
</dbReference>
<evidence type="ECO:0000259" key="4">
    <source>
        <dbReference type="Pfam" id="PF02668"/>
    </source>
</evidence>
<feature type="domain" description="TauD/TfdA-like" evidence="4">
    <location>
        <begin position="11"/>
        <end position="201"/>
    </location>
</feature>
<evidence type="ECO:0000256" key="2">
    <source>
        <dbReference type="ARBA" id="ARBA00023002"/>
    </source>
</evidence>
<dbReference type="Gene3D" id="3.60.130.10">
    <property type="entry name" value="Clavaminate synthase-like"/>
    <property type="match status" value="1"/>
</dbReference>
<keyword evidence="3" id="KW-0045">Antibiotic biosynthesis</keyword>
<dbReference type="SUPFAM" id="SSF51197">
    <property type="entry name" value="Clavaminate synthase-like"/>
    <property type="match status" value="1"/>
</dbReference>
<dbReference type="EMBL" id="NKXO01000034">
    <property type="protein sequence ID" value="PKQ67440.1"/>
    <property type="molecule type" value="Genomic_DNA"/>
</dbReference>
<dbReference type="GO" id="GO:0017000">
    <property type="term" value="P:antibiotic biosynthetic process"/>
    <property type="evidence" value="ECO:0007669"/>
    <property type="project" value="UniProtKB-KW"/>
</dbReference>
<protein>
    <submittedName>
        <fullName evidence="5">Taurine catabolism dioxygenase TauD, TfdA family</fullName>
    </submittedName>
</protein>
<accession>A0A2N3IAY0</accession>
<dbReference type="Proteomes" id="UP000233387">
    <property type="component" value="Unassembled WGS sequence"/>
</dbReference>
<comment type="caution">
    <text evidence="5">The sequence shown here is derived from an EMBL/GenBank/DDBJ whole genome shotgun (WGS) entry which is preliminary data.</text>
</comment>
<gene>
    <name evidence="5" type="ORF">Rain11_2053</name>
</gene>
<name>A0A2N3IAY0_9BACT</name>
<proteinExistence type="predicted"/>
<dbReference type="InterPro" id="IPR003819">
    <property type="entry name" value="TauD/TfdA-like"/>
</dbReference>
<keyword evidence="6" id="KW-1185">Reference proteome</keyword>
<dbReference type="PANTHER" id="PTHR10696:SF56">
    <property type="entry name" value="TAUD_TFDA-LIKE DOMAIN-CONTAINING PROTEIN"/>
    <property type="match status" value="1"/>
</dbReference>
<dbReference type="PANTHER" id="PTHR10696">
    <property type="entry name" value="GAMMA-BUTYROBETAINE HYDROXYLASE-RELATED"/>
    <property type="match status" value="1"/>
</dbReference>
<dbReference type="OrthoDB" id="979809at2"/>
<sequence>MQANAPLRGLYEQGFLHLPKQNENTLQEILTALGEVIQITDVTPKPDSRGLITSTRGLDFHTDHHKAKFIVWYCYKQCNIGGETLLLDAFEIYKKLCQPYQNELQKIELFEHKVFPDDYEKYPLVSIDSNGNTKFYYSFWLVRSQDKQNPALRAFQQLIREAEPVKLKLQPTDILIVDNHRIFHARTPIEGNQDRWLKRFWLSEK</sequence>
<evidence type="ECO:0000256" key="1">
    <source>
        <dbReference type="ARBA" id="ARBA00001954"/>
    </source>
</evidence>
<dbReference type="AlphaFoldDB" id="A0A2N3IAY0"/>
<dbReference type="Pfam" id="PF02668">
    <property type="entry name" value="TauD"/>
    <property type="match status" value="1"/>
</dbReference>
<comment type="cofactor">
    <cofactor evidence="1">
        <name>Fe(2+)</name>
        <dbReference type="ChEBI" id="CHEBI:29033"/>
    </cofactor>
</comment>
<evidence type="ECO:0000313" key="5">
    <source>
        <dbReference type="EMBL" id="PKQ67440.1"/>
    </source>
</evidence>
<dbReference type="InterPro" id="IPR042098">
    <property type="entry name" value="TauD-like_sf"/>
</dbReference>
<evidence type="ECO:0000256" key="3">
    <source>
        <dbReference type="ARBA" id="ARBA00023194"/>
    </source>
</evidence>
<dbReference type="InterPro" id="IPR050411">
    <property type="entry name" value="AlphaKG_dependent_hydroxylases"/>
</dbReference>
<reference evidence="5 6" key="1">
    <citation type="submission" date="2017-06" db="EMBL/GenBank/DDBJ databases">
        <title>Raineya orbicola gen. nov., sp. nov. a slightly thermophilic bacterium of the phylum Bacteroidetes and the description of Raineyaceae fam. nov.</title>
        <authorList>
            <person name="Albuquerque L."/>
            <person name="Polonia A.R.M."/>
            <person name="Barroso C."/>
            <person name="Froufe H.J.C."/>
            <person name="Lage O."/>
            <person name="Lobo-Da-Cunha A."/>
            <person name="Egas C."/>
            <person name="Da Costa M.S."/>
        </authorList>
    </citation>
    <scope>NUCLEOTIDE SEQUENCE [LARGE SCALE GENOMIC DNA]</scope>
    <source>
        <strain evidence="5 6">SPSPC-11</strain>
    </source>
</reference>
<evidence type="ECO:0000313" key="6">
    <source>
        <dbReference type="Proteomes" id="UP000233387"/>
    </source>
</evidence>
<keyword evidence="2" id="KW-0560">Oxidoreductase</keyword>
<dbReference type="RefSeq" id="WP_101359319.1">
    <property type="nucleotide sequence ID" value="NZ_NKXO01000034.1"/>
</dbReference>
<keyword evidence="5" id="KW-0223">Dioxygenase</keyword>
<organism evidence="5 6">
    <name type="scientific">Raineya orbicola</name>
    <dbReference type="NCBI Taxonomy" id="2016530"/>
    <lineage>
        <taxon>Bacteria</taxon>
        <taxon>Pseudomonadati</taxon>
        <taxon>Bacteroidota</taxon>
        <taxon>Cytophagia</taxon>
        <taxon>Cytophagales</taxon>
        <taxon>Raineyaceae</taxon>
        <taxon>Raineya</taxon>
    </lineage>
</organism>